<keyword evidence="1" id="KW-0472">Membrane</keyword>
<keyword evidence="3" id="KW-1185">Reference proteome</keyword>
<protein>
    <submittedName>
        <fullName evidence="2">Uncharacterized protein</fullName>
    </submittedName>
</protein>
<feature type="transmembrane region" description="Helical" evidence="1">
    <location>
        <begin position="68"/>
        <end position="89"/>
    </location>
</feature>
<dbReference type="Proteomes" id="UP001285441">
    <property type="component" value="Unassembled WGS sequence"/>
</dbReference>
<evidence type="ECO:0000313" key="3">
    <source>
        <dbReference type="Proteomes" id="UP001285441"/>
    </source>
</evidence>
<proteinExistence type="predicted"/>
<organism evidence="2 3">
    <name type="scientific">Podospora didyma</name>
    <dbReference type="NCBI Taxonomy" id="330526"/>
    <lineage>
        <taxon>Eukaryota</taxon>
        <taxon>Fungi</taxon>
        <taxon>Dikarya</taxon>
        <taxon>Ascomycota</taxon>
        <taxon>Pezizomycotina</taxon>
        <taxon>Sordariomycetes</taxon>
        <taxon>Sordariomycetidae</taxon>
        <taxon>Sordariales</taxon>
        <taxon>Podosporaceae</taxon>
        <taxon>Podospora</taxon>
    </lineage>
</organism>
<gene>
    <name evidence="2" type="ORF">B0H63DRAFT_490544</name>
</gene>
<sequence length="221" mass="24503">METPTDWQTLIAPLVFATLSNLTSFATILICYQDQSRIFRVFFTIQIIVAVAAEVTFAALSFTIGKDWPLYLLISIVLLTMVRECLLAGSSGSPGMRSFSLYPLVIMLAVTSAFFLGGNILESKLPILPLILQTSAAVSYRLWMVWVWARIAQDTSTNKMSIMLHLQLRILAFGASVSGVPSILQIHRLLVFANTFAIHDSLTSLASLIRPSFGRWRNLTS</sequence>
<reference evidence="2" key="2">
    <citation type="submission" date="2023-06" db="EMBL/GenBank/DDBJ databases">
        <authorList>
            <consortium name="Lawrence Berkeley National Laboratory"/>
            <person name="Haridas S."/>
            <person name="Hensen N."/>
            <person name="Bonometti L."/>
            <person name="Westerberg I."/>
            <person name="Brannstrom I.O."/>
            <person name="Guillou S."/>
            <person name="Cros-Aarteil S."/>
            <person name="Calhoun S."/>
            <person name="Kuo A."/>
            <person name="Mondo S."/>
            <person name="Pangilinan J."/>
            <person name="Riley R."/>
            <person name="LaButti K."/>
            <person name="Andreopoulos B."/>
            <person name="Lipzen A."/>
            <person name="Chen C."/>
            <person name="Yanf M."/>
            <person name="Daum C."/>
            <person name="Ng V."/>
            <person name="Clum A."/>
            <person name="Steindorff A."/>
            <person name="Ohm R."/>
            <person name="Martin F."/>
            <person name="Silar P."/>
            <person name="Natvig D."/>
            <person name="Lalanne C."/>
            <person name="Gautier V."/>
            <person name="Ament-velasquez S.L."/>
            <person name="Kruys A."/>
            <person name="Hutchinson M.I."/>
            <person name="Powell A.J."/>
            <person name="Barry K."/>
            <person name="Miller A.N."/>
            <person name="Grigoriev I.V."/>
            <person name="Debuchy R."/>
            <person name="Gladieux P."/>
            <person name="Thoren M.H."/>
            <person name="Johannesson H."/>
        </authorList>
    </citation>
    <scope>NUCLEOTIDE SEQUENCE</scope>
    <source>
        <strain evidence="2">CBS 232.78</strain>
    </source>
</reference>
<keyword evidence="1" id="KW-1133">Transmembrane helix</keyword>
<evidence type="ECO:0000256" key="1">
    <source>
        <dbReference type="SAM" id="Phobius"/>
    </source>
</evidence>
<feature type="transmembrane region" description="Helical" evidence="1">
    <location>
        <begin position="101"/>
        <end position="121"/>
    </location>
</feature>
<feature type="transmembrane region" description="Helical" evidence="1">
    <location>
        <begin position="161"/>
        <end position="183"/>
    </location>
</feature>
<keyword evidence="1" id="KW-0812">Transmembrane</keyword>
<feature type="transmembrane region" description="Helical" evidence="1">
    <location>
        <begin position="12"/>
        <end position="32"/>
    </location>
</feature>
<evidence type="ECO:0000313" key="2">
    <source>
        <dbReference type="EMBL" id="KAK3366547.1"/>
    </source>
</evidence>
<name>A0AAE0JYU2_9PEZI</name>
<feature type="transmembrane region" description="Helical" evidence="1">
    <location>
        <begin position="39"/>
        <end position="62"/>
    </location>
</feature>
<comment type="caution">
    <text evidence="2">The sequence shown here is derived from an EMBL/GenBank/DDBJ whole genome shotgun (WGS) entry which is preliminary data.</text>
</comment>
<feature type="transmembrane region" description="Helical" evidence="1">
    <location>
        <begin position="127"/>
        <end position="149"/>
    </location>
</feature>
<dbReference type="EMBL" id="JAULSW010000012">
    <property type="protein sequence ID" value="KAK3366547.1"/>
    <property type="molecule type" value="Genomic_DNA"/>
</dbReference>
<dbReference type="AlphaFoldDB" id="A0AAE0JYU2"/>
<reference evidence="2" key="1">
    <citation type="journal article" date="2023" name="Mol. Phylogenet. Evol.">
        <title>Genome-scale phylogeny and comparative genomics of the fungal order Sordariales.</title>
        <authorList>
            <person name="Hensen N."/>
            <person name="Bonometti L."/>
            <person name="Westerberg I."/>
            <person name="Brannstrom I.O."/>
            <person name="Guillou S."/>
            <person name="Cros-Aarteil S."/>
            <person name="Calhoun S."/>
            <person name="Haridas S."/>
            <person name="Kuo A."/>
            <person name="Mondo S."/>
            <person name="Pangilinan J."/>
            <person name="Riley R."/>
            <person name="LaButti K."/>
            <person name="Andreopoulos B."/>
            <person name="Lipzen A."/>
            <person name="Chen C."/>
            <person name="Yan M."/>
            <person name="Daum C."/>
            <person name="Ng V."/>
            <person name="Clum A."/>
            <person name="Steindorff A."/>
            <person name="Ohm R.A."/>
            <person name="Martin F."/>
            <person name="Silar P."/>
            <person name="Natvig D.O."/>
            <person name="Lalanne C."/>
            <person name="Gautier V."/>
            <person name="Ament-Velasquez S.L."/>
            <person name="Kruys A."/>
            <person name="Hutchinson M.I."/>
            <person name="Powell A.J."/>
            <person name="Barry K."/>
            <person name="Miller A.N."/>
            <person name="Grigoriev I.V."/>
            <person name="Debuchy R."/>
            <person name="Gladieux P."/>
            <person name="Hiltunen Thoren M."/>
            <person name="Johannesson H."/>
        </authorList>
    </citation>
    <scope>NUCLEOTIDE SEQUENCE</scope>
    <source>
        <strain evidence="2">CBS 232.78</strain>
    </source>
</reference>
<accession>A0AAE0JYU2</accession>